<feature type="region of interest" description="Disordered" evidence="1">
    <location>
        <begin position="1"/>
        <end position="43"/>
    </location>
</feature>
<dbReference type="Pfam" id="PF14111">
    <property type="entry name" value="DUF4283"/>
    <property type="match status" value="1"/>
</dbReference>
<feature type="compositionally biased region" description="Polar residues" evidence="1">
    <location>
        <begin position="1"/>
        <end position="10"/>
    </location>
</feature>
<dbReference type="Proteomes" id="UP000682877">
    <property type="component" value="Chromosome 6"/>
</dbReference>
<reference evidence="3" key="1">
    <citation type="submission" date="2021-01" db="EMBL/GenBank/DDBJ databases">
        <authorList>
            <person name="Bezrukov I."/>
        </authorList>
    </citation>
    <scope>NUCLEOTIDE SEQUENCE</scope>
</reference>
<feature type="region of interest" description="Disordered" evidence="1">
    <location>
        <begin position="577"/>
        <end position="652"/>
    </location>
</feature>
<keyword evidence="4" id="KW-1185">Reference proteome</keyword>
<name>A0A8S2AQL7_ARAAE</name>
<dbReference type="EMBL" id="LR999456">
    <property type="protein sequence ID" value="CAE6085508.1"/>
    <property type="molecule type" value="Genomic_DNA"/>
</dbReference>
<organism evidence="3 4">
    <name type="scientific">Arabidopsis arenosa</name>
    <name type="common">Sand rock-cress</name>
    <name type="synonym">Cardaminopsis arenosa</name>
    <dbReference type="NCBI Taxonomy" id="38785"/>
    <lineage>
        <taxon>Eukaryota</taxon>
        <taxon>Viridiplantae</taxon>
        <taxon>Streptophyta</taxon>
        <taxon>Embryophyta</taxon>
        <taxon>Tracheophyta</taxon>
        <taxon>Spermatophyta</taxon>
        <taxon>Magnoliopsida</taxon>
        <taxon>eudicotyledons</taxon>
        <taxon>Gunneridae</taxon>
        <taxon>Pentapetalae</taxon>
        <taxon>rosids</taxon>
        <taxon>malvids</taxon>
        <taxon>Brassicales</taxon>
        <taxon>Brassicaceae</taxon>
        <taxon>Camelineae</taxon>
        <taxon>Arabidopsis</taxon>
    </lineage>
</organism>
<evidence type="ECO:0000313" key="4">
    <source>
        <dbReference type="Proteomes" id="UP000682877"/>
    </source>
</evidence>
<dbReference type="PANTHER" id="PTHR31286">
    <property type="entry name" value="GLYCINE-RICH CELL WALL STRUCTURAL PROTEIN 1.8-LIKE"/>
    <property type="match status" value="1"/>
</dbReference>
<accession>A0A8S2AQL7</accession>
<feature type="region of interest" description="Disordered" evidence="1">
    <location>
        <begin position="538"/>
        <end position="561"/>
    </location>
</feature>
<protein>
    <recommendedName>
        <fullName evidence="2">DUF4283 domain-containing protein</fullName>
    </recommendedName>
</protein>
<feature type="compositionally biased region" description="Polar residues" evidence="1">
    <location>
        <begin position="177"/>
        <end position="189"/>
    </location>
</feature>
<feature type="domain" description="DUF4283" evidence="2">
    <location>
        <begin position="247"/>
        <end position="328"/>
    </location>
</feature>
<evidence type="ECO:0000313" key="3">
    <source>
        <dbReference type="EMBL" id="CAE6085508.1"/>
    </source>
</evidence>
<sequence length="652" mass="70481">MQNHWFSNARASALNPRLPTAGGNQLPPPPIPPDPPDPSDAISLSNFPTLSSTSSKLLKSPLQTARTQEPVVVCSSLVVDSVPTTTDVVMHQVENTTPVSADPCVQNPGSVITATEHLPVAEKFTVLTPKSTSPLITNKASTSHSPNKILSPIKTPAPILPKSSFVSPVNPAALPATTVTEGPTESSPLPQKDATEGCTAPASNPRTLADKLRKSVDRSLKRLAPVSFTKDGRPTIHIPDTVFQRGAESHKDFIICFFNGRLPLFHQIQSVLNHMWGKGRRLEIHVNHLSRSMLVRIPNDFIRQKVLEKCIWYIGDSMFHTTPWASHYSSASPALDSIPIWIHMFDIPLDLRTKEGISLVSGLVGEPKETDDFTLNLVSLKVSHAKVLVDLTKPLPDVVEFTRDNGQIVEVEVKYPWLPPTCSHCKELGHIVRNCLQLPPDHESSQKVSVPTSKVKKVSGARVNKGKEKSVAPTTIVPAKEKMVQVTSGSKDSNLPGANPVPKPFTCTNQFSCLTPSDPTPLSETATLSSTNLTLPAASPLIDQLPKPQTTPSNPLPKSKPDLPMIIGLPAAITPSGLPYPYTPPKSLKRSRSHPTLSDSTYLPNSFVPNPLSLPVPPVHTQPKNVLSSPETDNELLLDGPLPAKGEPPAHH</sequence>
<dbReference type="AlphaFoldDB" id="A0A8S2AQL7"/>
<feature type="compositionally biased region" description="Polar residues" evidence="1">
    <location>
        <begin position="622"/>
        <end position="631"/>
    </location>
</feature>
<evidence type="ECO:0000256" key="1">
    <source>
        <dbReference type="SAM" id="MobiDB-lite"/>
    </source>
</evidence>
<dbReference type="InterPro" id="IPR040256">
    <property type="entry name" value="At4g02000-like"/>
</dbReference>
<dbReference type="InterPro" id="IPR025558">
    <property type="entry name" value="DUF4283"/>
</dbReference>
<gene>
    <name evidence="3" type="ORF">AARE701A_LOCUS14256</name>
</gene>
<feature type="region of interest" description="Disordered" evidence="1">
    <location>
        <begin position="176"/>
        <end position="205"/>
    </location>
</feature>
<feature type="compositionally biased region" description="Pro residues" evidence="1">
    <location>
        <begin position="26"/>
        <end position="38"/>
    </location>
</feature>
<proteinExistence type="predicted"/>
<evidence type="ECO:0000259" key="2">
    <source>
        <dbReference type="Pfam" id="PF14111"/>
    </source>
</evidence>
<dbReference type="PANTHER" id="PTHR31286:SF90">
    <property type="entry name" value="DUF4283 DOMAIN-CONTAINING PROTEIN"/>
    <property type="match status" value="1"/>
</dbReference>
<feature type="compositionally biased region" description="Polar residues" evidence="1">
    <location>
        <begin position="594"/>
        <end position="604"/>
    </location>
</feature>